<organism evidence="1 2">
    <name type="scientific">Mycolicibacterium gilvum</name>
    <dbReference type="NCBI Taxonomy" id="1804"/>
    <lineage>
        <taxon>Bacteria</taxon>
        <taxon>Bacillati</taxon>
        <taxon>Actinomycetota</taxon>
        <taxon>Actinomycetes</taxon>
        <taxon>Mycobacteriales</taxon>
        <taxon>Mycobacteriaceae</taxon>
        <taxon>Mycolicibacterium</taxon>
    </lineage>
</organism>
<protein>
    <submittedName>
        <fullName evidence="1">Uncharacterized protein</fullName>
    </submittedName>
</protein>
<name>A0A378SQJ6_9MYCO</name>
<proteinExistence type="predicted"/>
<dbReference type="Proteomes" id="UP000254291">
    <property type="component" value="Unassembled WGS sequence"/>
</dbReference>
<evidence type="ECO:0000313" key="2">
    <source>
        <dbReference type="Proteomes" id="UP000254291"/>
    </source>
</evidence>
<dbReference type="EMBL" id="UGQM01000001">
    <property type="protein sequence ID" value="STZ45062.1"/>
    <property type="molecule type" value="Genomic_DNA"/>
</dbReference>
<evidence type="ECO:0000313" key="1">
    <source>
        <dbReference type="EMBL" id="STZ45062.1"/>
    </source>
</evidence>
<reference evidence="1 2" key="1">
    <citation type="submission" date="2018-06" db="EMBL/GenBank/DDBJ databases">
        <authorList>
            <consortium name="Pathogen Informatics"/>
            <person name="Doyle S."/>
        </authorList>
    </citation>
    <scope>NUCLEOTIDE SEQUENCE [LARGE SCALE GENOMIC DNA]</scope>
    <source>
        <strain evidence="1 2">NCTC10742</strain>
    </source>
</reference>
<accession>A0A378SQJ6</accession>
<dbReference type="OMA" id="SPANLLC"/>
<gene>
    <name evidence="1" type="ORF">NCTC10742_04310</name>
</gene>
<sequence>MWSDAAKELSKFTEAVLTALDTDGYPLSVRVPARDFDPATGTLAVSLPADLHAAEGQANLLCHYHDDKLWSLDSTQVKGCLRRRDDGWVFAAEHFTPKSRWHMVSFLRRIHTSGQKYLDRRGLRRPAVNWAALSDIRRRAAK</sequence>
<dbReference type="RefSeq" id="WP_011893033.1">
    <property type="nucleotide sequence ID" value="NZ_JACKST010000086.1"/>
</dbReference>
<dbReference type="AlphaFoldDB" id="A0A378SQJ6"/>